<comment type="caution">
    <text evidence="1">The sequence shown here is derived from an EMBL/GenBank/DDBJ whole genome shotgun (WGS) entry which is preliminary data.</text>
</comment>
<organism evidence="1 2">
    <name type="scientific">Diphasiastrum complanatum</name>
    <name type="common">Issler's clubmoss</name>
    <name type="synonym">Lycopodium complanatum</name>
    <dbReference type="NCBI Taxonomy" id="34168"/>
    <lineage>
        <taxon>Eukaryota</taxon>
        <taxon>Viridiplantae</taxon>
        <taxon>Streptophyta</taxon>
        <taxon>Embryophyta</taxon>
        <taxon>Tracheophyta</taxon>
        <taxon>Lycopodiopsida</taxon>
        <taxon>Lycopodiales</taxon>
        <taxon>Lycopodiaceae</taxon>
        <taxon>Lycopodioideae</taxon>
        <taxon>Diphasiastrum</taxon>
    </lineage>
</organism>
<proteinExistence type="predicted"/>
<gene>
    <name evidence="1" type="ORF">O6H91_19G026500</name>
</gene>
<dbReference type="EMBL" id="CM055110">
    <property type="protein sequence ID" value="KAJ7520862.1"/>
    <property type="molecule type" value="Genomic_DNA"/>
</dbReference>
<keyword evidence="2" id="KW-1185">Reference proteome</keyword>
<name>A0ACC2AUD4_DIPCM</name>
<evidence type="ECO:0000313" key="2">
    <source>
        <dbReference type="Proteomes" id="UP001162992"/>
    </source>
</evidence>
<reference evidence="2" key="1">
    <citation type="journal article" date="2024" name="Proc. Natl. Acad. Sci. U.S.A.">
        <title>Extraordinary preservation of gene collinearity over three hundred million years revealed in homosporous lycophytes.</title>
        <authorList>
            <person name="Li C."/>
            <person name="Wickell D."/>
            <person name="Kuo L.Y."/>
            <person name="Chen X."/>
            <person name="Nie B."/>
            <person name="Liao X."/>
            <person name="Peng D."/>
            <person name="Ji J."/>
            <person name="Jenkins J."/>
            <person name="Williams M."/>
            <person name="Shu S."/>
            <person name="Plott C."/>
            <person name="Barry K."/>
            <person name="Rajasekar S."/>
            <person name="Grimwood J."/>
            <person name="Han X."/>
            <person name="Sun S."/>
            <person name="Hou Z."/>
            <person name="He W."/>
            <person name="Dai G."/>
            <person name="Sun C."/>
            <person name="Schmutz J."/>
            <person name="Leebens-Mack J.H."/>
            <person name="Li F.W."/>
            <person name="Wang L."/>
        </authorList>
    </citation>
    <scope>NUCLEOTIDE SEQUENCE [LARGE SCALE GENOMIC DNA]</scope>
    <source>
        <strain evidence="2">cv. PW_Plant_1</strain>
    </source>
</reference>
<protein>
    <submittedName>
        <fullName evidence="1">Uncharacterized protein</fullName>
    </submittedName>
</protein>
<evidence type="ECO:0000313" key="1">
    <source>
        <dbReference type="EMBL" id="KAJ7520862.1"/>
    </source>
</evidence>
<sequence>MGFLSFAGRVLFSAIFILASWQKINDFGQDGGGALKAIEPKFGTFKQLVATTLGYNLPKFELKYLLITTITLEGIGAILFTFGSNLGAYMLLLFLAAVTPIMHDFYNFDAASPEYSREFVHFMKNVSLAGALLFFLGMKTSYSRRPRRKSAKVKAT</sequence>
<accession>A0ACC2AUD4</accession>
<dbReference type="Proteomes" id="UP001162992">
    <property type="component" value="Chromosome 19"/>
</dbReference>